<protein>
    <submittedName>
        <fullName evidence="11">Small conductance mechanosensitive channel</fullName>
    </submittedName>
</protein>
<evidence type="ECO:0000313" key="11">
    <source>
        <dbReference type="EMBL" id="SJZ85015.1"/>
    </source>
</evidence>
<feature type="domain" description="Mechanosensitive ion channel transmembrane helices 2/3" evidence="10">
    <location>
        <begin position="73"/>
        <end position="114"/>
    </location>
</feature>
<dbReference type="STRING" id="115783.SAMN02745119_01814"/>
<dbReference type="SUPFAM" id="SSF82861">
    <property type="entry name" value="Mechanosensitive channel protein MscS (YggB), transmembrane region"/>
    <property type="match status" value="1"/>
</dbReference>
<evidence type="ECO:0000256" key="5">
    <source>
        <dbReference type="ARBA" id="ARBA00022989"/>
    </source>
</evidence>
<evidence type="ECO:0000313" key="12">
    <source>
        <dbReference type="Proteomes" id="UP000190102"/>
    </source>
</evidence>
<dbReference type="Pfam" id="PF21082">
    <property type="entry name" value="MS_channel_3rd"/>
    <property type="match status" value="1"/>
</dbReference>
<feature type="domain" description="Mechanosensitive ion channel MscS" evidence="8">
    <location>
        <begin position="116"/>
        <end position="180"/>
    </location>
</feature>
<dbReference type="InterPro" id="IPR008910">
    <property type="entry name" value="MSC_TM_helix"/>
</dbReference>
<dbReference type="OrthoDB" id="9784565at2"/>
<dbReference type="Pfam" id="PF00924">
    <property type="entry name" value="MS_channel_2nd"/>
    <property type="match status" value="1"/>
</dbReference>
<accession>A0A1T4P0J5</accession>
<feature type="transmembrane region" description="Helical" evidence="7">
    <location>
        <begin position="31"/>
        <end position="50"/>
    </location>
</feature>
<reference evidence="12" key="1">
    <citation type="submission" date="2017-02" db="EMBL/GenBank/DDBJ databases">
        <authorList>
            <person name="Varghese N."/>
            <person name="Submissions S."/>
        </authorList>
    </citation>
    <scope>NUCLEOTIDE SEQUENCE [LARGE SCALE GENOMIC DNA]</scope>
    <source>
        <strain evidence="12">ATCC BAA-34</strain>
    </source>
</reference>
<dbReference type="GO" id="GO:0005886">
    <property type="term" value="C:plasma membrane"/>
    <property type="evidence" value="ECO:0007669"/>
    <property type="project" value="UniProtKB-SubCell"/>
</dbReference>
<evidence type="ECO:0000256" key="4">
    <source>
        <dbReference type="ARBA" id="ARBA00022692"/>
    </source>
</evidence>
<gene>
    <name evidence="11" type="ORF">SAMN02745119_01814</name>
</gene>
<evidence type="ECO:0000256" key="3">
    <source>
        <dbReference type="ARBA" id="ARBA00022475"/>
    </source>
</evidence>
<name>A0A1T4P0J5_9BACT</name>
<keyword evidence="5 7" id="KW-1133">Transmembrane helix</keyword>
<dbReference type="InterPro" id="IPR023408">
    <property type="entry name" value="MscS_beta-dom_sf"/>
</dbReference>
<dbReference type="SUPFAM" id="SSF50182">
    <property type="entry name" value="Sm-like ribonucleoproteins"/>
    <property type="match status" value="1"/>
</dbReference>
<evidence type="ECO:0000259" key="10">
    <source>
        <dbReference type="Pfam" id="PF21088"/>
    </source>
</evidence>
<dbReference type="Pfam" id="PF05552">
    <property type="entry name" value="MS_channel_1st_1"/>
    <property type="match status" value="1"/>
</dbReference>
<keyword evidence="3" id="KW-1003">Cell membrane</keyword>
<proteinExistence type="inferred from homology"/>
<dbReference type="InterPro" id="IPR045275">
    <property type="entry name" value="MscS_archaea/bacteria_type"/>
</dbReference>
<feature type="transmembrane region" description="Helical" evidence="7">
    <location>
        <begin position="70"/>
        <end position="92"/>
    </location>
</feature>
<evidence type="ECO:0000256" key="6">
    <source>
        <dbReference type="ARBA" id="ARBA00023136"/>
    </source>
</evidence>
<evidence type="ECO:0000256" key="1">
    <source>
        <dbReference type="ARBA" id="ARBA00004651"/>
    </source>
</evidence>
<dbReference type="Gene3D" id="1.10.287.1260">
    <property type="match status" value="1"/>
</dbReference>
<dbReference type="InterPro" id="IPR011014">
    <property type="entry name" value="MscS_channel_TM-2"/>
</dbReference>
<evidence type="ECO:0000259" key="8">
    <source>
        <dbReference type="Pfam" id="PF00924"/>
    </source>
</evidence>
<evidence type="ECO:0000256" key="2">
    <source>
        <dbReference type="ARBA" id="ARBA00008017"/>
    </source>
</evidence>
<evidence type="ECO:0000256" key="7">
    <source>
        <dbReference type="SAM" id="Phobius"/>
    </source>
</evidence>
<dbReference type="GO" id="GO:0008381">
    <property type="term" value="F:mechanosensitive monoatomic ion channel activity"/>
    <property type="evidence" value="ECO:0007669"/>
    <property type="project" value="InterPro"/>
</dbReference>
<keyword evidence="12" id="KW-1185">Reference proteome</keyword>
<dbReference type="EMBL" id="FUWR01000008">
    <property type="protein sequence ID" value="SJZ85015.1"/>
    <property type="molecule type" value="Genomic_DNA"/>
</dbReference>
<dbReference type="InterPro" id="IPR006685">
    <property type="entry name" value="MscS_channel_2nd"/>
</dbReference>
<feature type="transmembrane region" description="Helical" evidence="7">
    <location>
        <begin position="98"/>
        <end position="122"/>
    </location>
</feature>
<organism evidence="11 12">
    <name type="scientific">Trichlorobacter thiogenes</name>
    <dbReference type="NCBI Taxonomy" id="115783"/>
    <lineage>
        <taxon>Bacteria</taxon>
        <taxon>Pseudomonadati</taxon>
        <taxon>Thermodesulfobacteriota</taxon>
        <taxon>Desulfuromonadia</taxon>
        <taxon>Geobacterales</taxon>
        <taxon>Geobacteraceae</taxon>
        <taxon>Trichlorobacter</taxon>
    </lineage>
</organism>
<dbReference type="SUPFAM" id="SSF82689">
    <property type="entry name" value="Mechanosensitive channel protein MscS (YggB), C-terminal domain"/>
    <property type="match status" value="1"/>
</dbReference>
<dbReference type="PANTHER" id="PTHR30221:SF1">
    <property type="entry name" value="SMALL-CONDUCTANCE MECHANOSENSITIVE CHANNEL"/>
    <property type="match status" value="1"/>
</dbReference>
<dbReference type="PANTHER" id="PTHR30221">
    <property type="entry name" value="SMALL-CONDUCTANCE MECHANOSENSITIVE CHANNEL"/>
    <property type="match status" value="1"/>
</dbReference>
<dbReference type="InterPro" id="IPR011066">
    <property type="entry name" value="MscS_channel_C_sf"/>
</dbReference>
<keyword evidence="4 7" id="KW-0812">Transmembrane</keyword>
<dbReference type="InterPro" id="IPR049278">
    <property type="entry name" value="MS_channel_C"/>
</dbReference>
<sequence length="282" mass="30500">MTDTTLAKKAAAVTSPELTDKVVLYFIEHGMQILTAIVLMGAGLFIARWVGSILQRWLKSKAYDEPVSNLIVKVVKLLIIVFIGVMALGQMGVQITPLIAGIGVAGVGVSLAMQGLLGNLVAGLTIIFSKPFTTGEYIELLGVYGQVTDISLFSTTLLHTDNSRVIVPNRKIVGEILHNYGNIRQLNLTASITYTTDITQALALVNAILQQNPMVLAEPMPVVGIAALHESSIALAIQPWVKVDDFVPAQAAIYQAVIEQFRNQQIEVPIPRRNIQILNPAP</sequence>
<comment type="similarity">
    <text evidence="2">Belongs to the MscS (TC 1.A.23) family.</text>
</comment>
<dbReference type="InterPro" id="IPR049142">
    <property type="entry name" value="MS_channel_1st"/>
</dbReference>
<keyword evidence="6 7" id="KW-0472">Membrane</keyword>
<comment type="subcellular location">
    <subcellularLocation>
        <location evidence="1">Cell membrane</location>
        <topology evidence="1">Multi-pass membrane protein</topology>
    </subcellularLocation>
</comment>
<dbReference type="AlphaFoldDB" id="A0A1T4P0J5"/>
<dbReference type="RefSeq" id="WP_078790113.1">
    <property type="nucleotide sequence ID" value="NZ_FUWR01000008.1"/>
</dbReference>
<dbReference type="InterPro" id="IPR010920">
    <property type="entry name" value="LSM_dom_sf"/>
</dbReference>
<feature type="domain" description="Mechanosensitive ion channel MscS C-terminal" evidence="9">
    <location>
        <begin position="188"/>
        <end position="267"/>
    </location>
</feature>
<dbReference type="Gene3D" id="2.30.30.60">
    <property type="match status" value="1"/>
</dbReference>
<dbReference type="Gene3D" id="3.30.70.100">
    <property type="match status" value="1"/>
</dbReference>
<dbReference type="Pfam" id="PF21088">
    <property type="entry name" value="MS_channel_1st"/>
    <property type="match status" value="1"/>
</dbReference>
<dbReference type="Proteomes" id="UP000190102">
    <property type="component" value="Unassembled WGS sequence"/>
</dbReference>
<evidence type="ECO:0000259" key="9">
    <source>
        <dbReference type="Pfam" id="PF21082"/>
    </source>
</evidence>